<evidence type="ECO:0000256" key="1">
    <source>
        <dbReference type="SAM" id="Phobius"/>
    </source>
</evidence>
<keyword evidence="3" id="KW-0418">Kinase</keyword>
<keyword evidence="1" id="KW-0812">Transmembrane</keyword>
<feature type="domain" description="Histidine kinase/HSP90-like ATPase" evidence="2">
    <location>
        <begin position="243"/>
        <end position="341"/>
    </location>
</feature>
<comment type="caution">
    <text evidence="3">The sequence shown here is derived from an EMBL/GenBank/DDBJ whole genome shotgun (WGS) entry which is preliminary data.</text>
</comment>
<dbReference type="AlphaFoldDB" id="A0A9X3HNX2"/>
<dbReference type="Gene3D" id="3.30.565.10">
    <property type="entry name" value="Histidine kinase-like ATPase, C-terminal domain"/>
    <property type="match status" value="1"/>
</dbReference>
<protein>
    <submittedName>
        <fullName evidence="3">Histidine kinase</fullName>
    </submittedName>
</protein>
<feature type="transmembrane region" description="Helical" evidence="1">
    <location>
        <begin position="41"/>
        <end position="60"/>
    </location>
</feature>
<dbReference type="EMBL" id="JAKRRX010000003">
    <property type="protein sequence ID" value="MCW8332366.1"/>
    <property type="molecule type" value="Genomic_DNA"/>
</dbReference>
<keyword evidence="1" id="KW-0472">Membrane</keyword>
<dbReference type="InterPro" id="IPR050640">
    <property type="entry name" value="Bact_2-comp_sensor_kinase"/>
</dbReference>
<dbReference type="InterPro" id="IPR036890">
    <property type="entry name" value="HATPase_C_sf"/>
</dbReference>
<dbReference type="SMART" id="SM00387">
    <property type="entry name" value="HATPase_c"/>
    <property type="match status" value="1"/>
</dbReference>
<dbReference type="InterPro" id="IPR003594">
    <property type="entry name" value="HATPase_dom"/>
</dbReference>
<feature type="transmembrane region" description="Helical" evidence="1">
    <location>
        <begin position="102"/>
        <end position="122"/>
    </location>
</feature>
<dbReference type="SUPFAM" id="SSF55874">
    <property type="entry name" value="ATPase domain of HSP90 chaperone/DNA topoisomerase II/histidine kinase"/>
    <property type="match status" value="1"/>
</dbReference>
<evidence type="ECO:0000313" key="3">
    <source>
        <dbReference type="EMBL" id="MCW8332366.1"/>
    </source>
</evidence>
<dbReference type="PANTHER" id="PTHR34220:SF9">
    <property type="entry name" value="SIGNAL TRANSDUCTION HISTIDINE KINASE INTERNAL REGION DOMAIN-CONTAINING PROTEIN"/>
    <property type="match status" value="1"/>
</dbReference>
<evidence type="ECO:0000259" key="2">
    <source>
        <dbReference type="SMART" id="SM00387"/>
    </source>
</evidence>
<accession>A0A9X3HNX2</accession>
<feature type="transmembrane region" description="Helical" evidence="1">
    <location>
        <begin position="72"/>
        <end position="90"/>
    </location>
</feature>
<reference evidence="3" key="1">
    <citation type="submission" date="2022-02" db="EMBL/GenBank/DDBJ databases">
        <title>Vibrio sp. nov., a new bacterium isolated from Bohai sea, China.</title>
        <authorList>
            <person name="Yuan Y."/>
        </authorList>
    </citation>
    <scope>NUCLEOTIDE SEQUENCE</scope>
    <source>
        <strain evidence="3">DBSS07</strain>
    </source>
</reference>
<gene>
    <name evidence="3" type="ORF">MD483_00765</name>
</gene>
<name>A0A9X3HNX2_9VIBR</name>
<keyword evidence="1" id="KW-1133">Transmembrane helix</keyword>
<dbReference type="GO" id="GO:0000155">
    <property type="term" value="F:phosphorelay sensor kinase activity"/>
    <property type="evidence" value="ECO:0007669"/>
    <property type="project" value="InterPro"/>
</dbReference>
<keyword evidence="3" id="KW-0808">Transferase</keyword>
<dbReference type="PANTHER" id="PTHR34220">
    <property type="entry name" value="SENSOR HISTIDINE KINASE YPDA"/>
    <property type="match status" value="1"/>
</dbReference>
<dbReference type="Proteomes" id="UP001155586">
    <property type="component" value="Unassembled WGS sequence"/>
</dbReference>
<proteinExistence type="predicted"/>
<evidence type="ECO:0000313" key="4">
    <source>
        <dbReference type="Proteomes" id="UP001155586"/>
    </source>
</evidence>
<sequence>MSDLKRHAANSLKSLAWTSLFCTVIAFTTQTIWPSSLWEHLAISFGYGYSAVISAHLIAWLKPNFSLREINIYSLLVAMVLGSGNAYFWLNKYEKFSHIGSMKPVVFLGFVFTVACFFYFYAHEQKLQAQKALEVAKRKQSEQEKALILSQLKQLQSQIEPHFLFNTLANINALISSEPKSAQMMLERLTDLLRGTLQSSRQKHTNLQGELDLVDAYLSIQKIRLGNRLNFTIDNQVEHGVTLPPLILQPLVENALQHGIEPKEQGGQITIRAFVEEDDTVIEVLDTGVGLTAGAQHTGHGIGLDNIRQRLLGLFGEFASLTIAEHVEGGVKATLRFATRSLDGIEEVLDER</sequence>
<dbReference type="GO" id="GO:0016020">
    <property type="term" value="C:membrane"/>
    <property type="evidence" value="ECO:0007669"/>
    <property type="project" value="InterPro"/>
</dbReference>
<organism evidence="3 4">
    <name type="scientific">Vibrio paucivorans</name>
    <dbReference type="NCBI Taxonomy" id="2829489"/>
    <lineage>
        <taxon>Bacteria</taxon>
        <taxon>Pseudomonadati</taxon>
        <taxon>Pseudomonadota</taxon>
        <taxon>Gammaproteobacteria</taxon>
        <taxon>Vibrionales</taxon>
        <taxon>Vibrionaceae</taxon>
        <taxon>Vibrio</taxon>
    </lineage>
</organism>
<keyword evidence="4" id="KW-1185">Reference proteome</keyword>
<dbReference type="InterPro" id="IPR010559">
    <property type="entry name" value="Sig_transdc_His_kin_internal"/>
</dbReference>
<feature type="transmembrane region" description="Helical" evidence="1">
    <location>
        <begin position="12"/>
        <end position="29"/>
    </location>
</feature>
<dbReference type="Pfam" id="PF06580">
    <property type="entry name" value="His_kinase"/>
    <property type="match status" value="1"/>
</dbReference>
<dbReference type="Pfam" id="PF02518">
    <property type="entry name" value="HATPase_c"/>
    <property type="match status" value="1"/>
</dbReference>
<dbReference type="RefSeq" id="WP_265686152.1">
    <property type="nucleotide sequence ID" value="NZ_JAKRRX010000003.1"/>
</dbReference>